<name>A0AAD2E7P2_9LAMI</name>
<dbReference type="Proteomes" id="UP000834106">
    <property type="component" value="Chromosome 18"/>
</dbReference>
<dbReference type="AlphaFoldDB" id="A0AAD2E7P2"/>
<accession>A0AAD2E7P2</accession>
<evidence type="ECO:0000313" key="1">
    <source>
        <dbReference type="EMBL" id="CAI9781902.1"/>
    </source>
</evidence>
<keyword evidence="2" id="KW-1185">Reference proteome</keyword>
<gene>
    <name evidence="1" type="ORF">FPE_LOCUS29332</name>
</gene>
<reference evidence="1" key="1">
    <citation type="submission" date="2023-05" db="EMBL/GenBank/DDBJ databases">
        <authorList>
            <person name="Huff M."/>
        </authorList>
    </citation>
    <scope>NUCLEOTIDE SEQUENCE</scope>
</reference>
<dbReference type="EMBL" id="OU503053">
    <property type="protein sequence ID" value="CAI9781902.1"/>
    <property type="molecule type" value="Genomic_DNA"/>
</dbReference>
<proteinExistence type="predicted"/>
<sequence>MPPLPPRDAGSRDAFLADLSVAASHIHNVVAYFRMKRLQDMRAESGEDFRVWLGSNEGGCSAARLTGAGAGWVQMKAVVCRYGRDLSAMVGICSSTIDVVFASGDGLDEVRCRCRRCCYCGSGWLFFWCYGAGDDNVVLLDGGYKKSSLVDMGGPVKMASQQNYEGGEESSCAGENNLYDDIDSIKRVKKVKIRKHWKFLSVIPGLKNKDVWWECIRSSGGGVVVVAAV</sequence>
<protein>
    <submittedName>
        <fullName evidence="1">Uncharacterized protein</fullName>
    </submittedName>
</protein>
<evidence type="ECO:0000313" key="2">
    <source>
        <dbReference type="Proteomes" id="UP000834106"/>
    </source>
</evidence>
<organism evidence="1 2">
    <name type="scientific">Fraxinus pennsylvanica</name>
    <dbReference type="NCBI Taxonomy" id="56036"/>
    <lineage>
        <taxon>Eukaryota</taxon>
        <taxon>Viridiplantae</taxon>
        <taxon>Streptophyta</taxon>
        <taxon>Embryophyta</taxon>
        <taxon>Tracheophyta</taxon>
        <taxon>Spermatophyta</taxon>
        <taxon>Magnoliopsida</taxon>
        <taxon>eudicotyledons</taxon>
        <taxon>Gunneridae</taxon>
        <taxon>Pentapetalae</taxon>
        <taxon>asterids</taxon>
        <taxon>lamiids</taxon>
        <taxon>Lamiales</taxon>
        <taxon>Oleaceae</taxon>
        <taxon>Oleeae</taxon>
        <taxon>Fraxinus</taxon>
    </lineage>
</organism>